<keyword evidence="6 13" id="KW-0410">Iron transport</keyword>
<dbReference type="InterPro" id="IPR016357">
    <property type="entry name" value="Transferrin"/>
</dbReference>
<accession>A0AAN8AM28</accession>
<evidence type="ECO:0000256" key="13">
    <source>
        <dbReference type="PIRNR" id="PIRNR002549"/>
    </source>
</evidence>
<proteinExistence type="inferred from homology"/>
<comment type="similarity">
    <text evidence="13">Belongs to the transferrin family.</text>
</comment>
<dbReference type="GO" id="GO:0005769">
    <property type="term" value="C:early endosome"/>
    <property type="evidence" value="ECO:0007669"/>
    <property type="project" value="TreeGrafter"/>
</dbReference>
<dbReference type="GO" id="GO:0006826">
    <property type="term" value="P:iron ion transport"/>
    <property type="evidence" value="ECO:0007669"/>
    <property type="project" value="UniProtKB-KW"/>
</dbReference>
<feature type="disulfide bond" evidence="16">
    <location>
        <begin position="485"/>
        <end position="499"/>
    </location>
</feature>
<feature type="disulfide bond" evidence="16">
    <location>
        <begin position="182"/>
        <end position="189"/>
    </location>
</feature>
<feature type="binding site" evidence="15">
    <location>
        <position position="428"/>
    </location>
    <ligand>
        <name>Fe(3+)</name>
        <dbReference type="ChEBI" id="CHEBI:29034"/>
        <label>1</label>
    </ligand>
</feature>
<dbReference type="InterPro" id="IPR001156">
    <property type="entry name" value="Transferrin-like_dom"/>
</dbReference>
<evidence type="ECO:0000256" key="1">
    <source>
        <dbReference type="ARBA" id="ARBA00002831"/>
    </source>
</evidence>
<evidence type="ECO:0000256" key="6">
    <source>
        <dbReference type="ARBA" id="ARBA00022496"/>
    </source>
</evidence>
<dbReference type="GO" id="GO:0005615">
    <property type="term" value="C:extracellular space"/>
    <property type="evidence" value="ECO:0007669"/>
    <property type="project" value="InterPro"/>
</dbReference>
<feature type="disulfide bond" evidence="16">
    <location>
        <begin position="171"/>
        <end position="185"/>
    </location>
</feature>
<feature type="binding site" evidence="14">
    <location>
        <position position="132"/>
    </location>
    <ligand>
        <name>hydrogencarbonate</name>
        <dbReference type="ChEBI" id="CHEBI:17544"/>
        <label>1</label>
    </ligand>
</feature>
<feature type="disulfide bond" evidence="16">
    <location>
        <begin position="496"/>
        <end position="512"/>
    </location>
</feature>
<feature type="disulfide bond" evidence="16">
    <location>
        <begin position="126"/>
        <end position="206"/>
    </location>
</feature>
<keyword evidence="10 13" id="KW-0408">Iron</keyword>
<dbReference type="GO" id="GO:0055037">
    <property type="term" value="C:recycling endosome"/>
    <property type="evidence" value="ECO:0007669"/>
    <property type="project" value="TreeGrafter"/>
</dbReference>
<evidence type="ECO:0000256" key="2">
    <source>
        <dbReference type="ARBA" id="ARBA00004613"/>
    </source>
</evidence>
<dbReference type="AlphaFoldDB" id="A0AAN8AM28"/>
<evidence type="ECO:0000256" key="14">
    <source>
        <dbReference type="PIRSR" id="PIRSR002549-2"/>
    </source>
</evidence>
<dbReference type="FunFam" id="3.40.190.10:FF:000095">
    <property type="entry name" value="Lactotransferrin"/>
    <property type="match status" value="2"/>
</dbReference>
<reference evidence="19 20" key="2">
    <citation type="journal article" date="2023" name="Mol. Biol. Evol.">
        <title>Genomics of Secondarily Temperate Adaptation in the Only Non-Antarctic Icefish.</title>
        <authorList>
            <person name="Rivera-Colon A.G."/>
            <person name="Rayamajhi N."/>
            <person name="Minhas B.F."/>
            <person name="Madrigal G."/>
            <person name="Bilyk K.T."/>
            <person name="Yoon V."/>
            <person name="Hune M."/>
            <person name="Gregory S."/>
            <person name="Cheng C.H.C."/>
            <person name="Catchen J.M."/>
        </authorList>
    </citation>
    <scope>NUCLEOTIDE SEQUENCE [LARGE SCALE GENOMIC DNA]</scope>
    <source>
        <strain evidence="19">JMC-PN-2008</strain>
    </source>
</reference>
<evidence type="ECO:0000313" key="19">
    <source>
        <dbReference type="EMBL" id="KAK5859973.1"/>
    </source>
</evidence>
<feature type="disulfide bond" evidence="16">
    <location>
        <begin position="342"/>
        <end position="378"/>
    </location>
</feature>
<feature type="disulfide bond" evidence="16">
    <location>
        <begin position="234"/>
        <end position="248"/>
    </location>
</feature>
<keyword evidence="9" id="KW-0677">Repeat</keyword>
<evidence type="ECO:0000313" key="20">
    <source>
        <dbReference type="Proteomes" id="UP001346869"/>
    </source>
</evidence>
<feature type="binding site" evidence="15">
    <location>
        <position position="591"/>
    </location>
    <ligand>
        <name>Fe(3+)</name>
        <dbReference type="ChEBI" id="CHEBI:29034"/>
        <label>1</label>
    </ligand>
</feature>
<evidence type="ECO:0000256" key="5">
    <source>
        <dbReference type="ARBA" id="ARBA00022448"/>
    </source>
</evidence>
<evidence type="ECO:0000256" key="12">
    <source>
        <dbReference type="ARBA" id="ARBA00023157"/>
    </source>
</evidence>
<evidence type="ECO:0000256" key="17">
    <source>
        <dbReference type="SAM" id="SignalP"/>
    </source>
</evidence>
<feature type="binding site" evidence="15">
    <location>
        <position position="393"/>
    </location>
    <ligand>
        <name>Fe(3+)</name>
        <dbReference type="ChEBI" id="CHEBI:29034"/>
        <label>1</label>
    </ligand>
</feature>
<evidence type="ECO:0000256" key="9">
    <source>
        <dbReference type="ARBA" id="ARBA00022737"/>
    </source>
</evidence>
<feature type="chain" id="PRO_5042954680" description="Serotransferrin" evidence="17">
    <location>
        <begin position="19"/>
        <end position="690"/>
    </location>
</feature>
<comment type="subcellular location">
    <subcellularLocation>
        <location evidence="2 13">Secreted</location>
    </subcellularLocation>
</comment>
<keyword evidence="11 13" id="KW-0406">Ion transport</keyword>
<feature type="binding site" evidence="14">
    <location>
        <position position="460"/>
    </location>
    <ligand>
        <name>hydrogencarbonate</name>
        <dbReference type="ChEBI" id="CHEBI:17544"/>
        <label>1</label>
    </ligand>
</feature>
<sequence>MQTLLLVALLGSFAAVFAAPADKVKWCVKSQKELDKCLNLAAKAPAFSCVKRDNTIDCIIAIKAGEADAITLDGGDIYTAGLINYDLQPIIAEDYGTTSETCYYAVAVVKKGTTFGIKGLQGKKSCHTGLGKSAGWNIPVGTLLSMGLIQWTGIEDTPLEDAVSNFFSASCAPGATPGSKLCQQCIGDCSRSHNEPYYDYAGAFQCLKDDAGDVAFVKHLTVPDSEKANYELLCKDNTRAPVEDFKTCHLAKVPAHAVVTRKDPQLTELIWNSLSSVQGFDLFSSEGYAPSKNLMFKDSAVKLVKLPANTDSFLYLGAEYMSIVRSLKKEPTSASSSAIKWCAVGHAETSKCDSWSINSMGDENTVIECQNAATVDDCLKKIMRSEADAMAVDGGQVYTAGKCGLVPVLVEQYNEDSCNNPEALASSYYAVAVVKKSSGLTWETLKGHRSCHTGVGRTAGWNIPMGLIYKQTQDCDFTKFFSSGCAPGSVPSSPFCSKCAGSGKAVGDESKCKASAEEQYYGYAGAFRCLVEDAGEVAFIKHTIVQENSNGNGPAWAAGLNSNDYQLICPGKSPMEISDYASCHLAKVPAHAVVTRPERRNDVVRILQGQQTIFGSSVSGAQFRMFQSESGKNLLFKDSTKCLQEIAAGTNYKTFLGEEYMNAISSLRSCGETTPDLEKSCSFHKCQQKN</sequence>
<keyword evidence="17" id="KW-0732">Signal</keyword>
<evidence type="ECO:0000256" key="15">
    <source>
        <dbReference type="PIRSR" id="PIRSR002549-3"/>
    </source>
</evidence>
<dbReference type="SMART" id="SM00094">
    <property type="entry name" value="TR_FER"/>
    <property type="match status" value="2"/>
</dbReference>
<keyword evidence="5 13" id="KW-0813">Transport</keyword>
<keyword evidence="8 13" id="KW-0479">Metal-binding</keyword>
<feature type="binding site" evidence="14">
    <location>
        <position position="135"/>
    </location>
    <ligand>
        <name>hydrogencarbonate</name>
        <dbReference type="ChEBI" id="CHEBI:17544"/>
        <label>1</label>
    </ligand>
</feature>
<evidence type="ECO:0000256" key="7">
    <source>
        <dbReference type="ARBA" id="ARBA00022525"/>
    </source>
</evidence>
<comment type="function">
    <text evidence="13">Transferrins are iron binding transport proteins which bind Fe(3+) ion in association with the binding of an anion, usually bicarbonate.</text>
</comment>
<feature type="binding site" evidence="15">
    <location>
        <position position="73"/>
    </location>
    <ligand>
        <name>Fe(3+)</name>
        <dbReference type="ChEBI" id="CHEBI:29034"/>
        <label>1</label>
    </ligand>
</feature>
<feature type="binding site" evidence="15">
    <location>
        <position position="523"/>
    </location>
    <ligand>
        <name>Fe(3+)</name>
        <dbReference type="ChEBI" id="CHEBI:29034"/>
        <label>2</label>
    </ligand>
</feature>
<feature type="binding site" evidence="14">
    <location>
        <position position="128"/>
    </location>
    <ligand>
        <name>hydrogencarbonate</name>
        <dbReference type="ChEBI" id="CHEBI:17544"/>
        <label>1</label>
    </ligand>
</feature>
<feature type="disulfide bond" evidence="16">
    <location>
        <begin position="27"/>
        <end position="58"/>
    </location>
</feature>
<organism evidence="19 20">
    <name type="scientific">Eleginops maclovinus</name>
    <name type="common">Patagonian blennie</name>
    <name type="synonym">Eleginus maclovinus</name>
    <dbReference type="NCBI Taxonomy" id="56733"/>
    <lineage>
        <taxon>Eukaryota</taxon>
        <taxon>Metazoa</taxon>
        <taxon>Chordata</taxon>
        <taxon>Craniata</taxon>
        <taxon>Vertebrata</taxon>
        <taxon>Euteleostomi</taxon>
        <taxon>Actinopterygii</taxon>
        <taxon>Neopterygii</taxon>
        <taxon>Teleostei</taxon>
        <taxon>Neoteleostei</taxon>
        <taxon>Acanthomorphata</taxon>
        <taxon>Eupercaria</taxon>
        <taxon>Perciformes</taxon>
        <taxon>Notothenioidei</taxon>
        <taxon>Eleginopidae</taxon>
        <taxon>Eleginops</taxon>
    </lineage>
</organism>
<reference evidence="19 20" key="1">
    <citation type="journal article" date="2023" name="Genes (Basel)">
        <title>Chromosome-Level Genome Assembly and Circadian Gene Repertoire of the Patagonia Blennie Eleginops maclovinus-The Closest Ancestral Proxy of Antarctic Cryonotothenioids.</title>
        <authorList>
            <person name="Cheng C.C."/>
            <person name="Rivera-Colon A.G."/>
            <person name="Minhas B.F."/>
            <person name="Wilson L."/>
            <person name="Rayamajhi N."/>
            <person name="Vargas-Chacoff L."/>
            <person name="Catchen J.M."/>
        </authorList>
    </citation>
    <scope>NUCLEOTIDE SEQUENCE [LARGE SCALE GENOMIC DNA]</scope>
    <source>
        <strain evidence="19">JMC-PN-2008</strain>
    </source>
</reference>
<dbReference type="PRINTS" id="PR00422">
    <property type="entry name" value="TRANSFERRIN"/>
</dbReference>
<dbReference type="PANTHER" id="PTHR11485">
    <property type="entry name" value="TRANSFERRIN"/>
    <property type="match status" value="1"/>
</dbReference>
<dbReference type="PROSITE" id="PS00205">
    <property type="entry name" value="TRANSFERRIN_LIKE_1"/>
    <property type="match status" value="2"/>
</dbReference>
<dbReference type="PIRSF" id="PIRSF002549">
    <property type="entry name" value="Transferrin"/>
    <property type="match status" value="1"/>
</dbReference>
<feature type="domain" description="Transferrin-like" evidence="18">
    <location>
        <begin position="24"/>
        <end position="329"/>
    </location>
</feature>
<dbReference type="EMBL" id="JAUZQC010000014">
    <property type="protein sequence ID" value="KAK5859973.1"/>
    <property type="molecule type" value="Genomic_DNA"/>
</dbReference>
<dbReference type="PROSITE" id="PS00207">
    <property type="entry name" value="TRANSFERRIN_LIKE_3"/>
    <property type="match status" value="1"/>
</dbReference>
<gene>
    <name evidence="19" type="ORF">PBY51_021487</name>
</gene>
<feature type="domain" description="Transferrin-like" evidence="18">
    <location>
        <begin position="339"/>
        <end position="669"/>
    </location>
</feature>
<protein>
    <recommendedName>
        <fullName evidence="4 13">Serotransferrin</fullName>
    </recommendedName>
</protein>
<comment type="function">
    <text evidence="1">Transferrins are iron binding transport proteins which can bind two Fe(3+) ions in association with the binding of an anion, usually bicarbonate.</text>
</comment>
<dbReference type="Proteomes" id="UP001346869">
    <property type="component" value="Unassembled WGS sequence"/>
</dbReference>
<feature type="signal peptide" evidence="17">
    <location>
        <begin position="1"/>
        <end position="18"/>
    </location>
</feature>
<evidence type="ECO:0000256" key="11">
    <source>
        <dbReference type="ARBA" id="ARBA00023065"/>
    </source>
</evidence>
<dbReference type="Pfam" id="PF00405">
    <property type="entry name" value="Transferrin"/>
    <property type="match status" value="2"/>
</dbReference>
<evidence type="ECO:0000256" key="4">
    <source>
        <dbReference type="ARBA" id="ARBA00016768"/>
    </source>
</evidence>
<evidence type="ECO:0000256" key="10">
    <source>
        <dbReference type="ARBA" id="ARBA00023004"/>
    </source>
</evidence>
<feature type="disulfide bond" evidence="16">
    <location>
        <begin position="451"/>
        <end position="529"/>
    </location>
</feature>
<keyword evidence="20" id="KW-1185">Reference proteome</keyword>
<dbReference type="PANTHER" id="PTHR11485:SF31">
    <property type="entry name" value="SEROTRANSFERRIN"/>
    <property type="match status" value="1"/>
</dbReference>
<evidence type="ECO:0000256" key="3">
    <source>
        <dbReference type="ARBA" id="ARBA00011245"/>
    </source>
</evidence>
<feature type="disulfide bond" evidence="16">
    <location>
        <begin position="475"/>
        <end position="670"/>
    </location>
</feature>
<feature type="binding site" evidence="14">
    <location>
        <position position="457"/>
    </location>
    <ligand>
        <name>hydrogencarbonate</name>
        <dbReference type="ChEBI" id="CHEBI:17544"/>
        <label>1</label>
    </ligand>
</feature>
<dbReference type="GO" id="GO:0005886">
    <property type="term" value="C:plasma membrane"/>
    <property type="evidence" value="ECO:0007669"/>
    <property type="project" value="TreeGrafter"/>
</dbReference>
<evidence type="ECO:0000259" key="18">
    <source>
        <dbReference type="PROSITE" id="PS51408"/>
    </source>
</evidence>
<dbReference type="GO" id="GO:0046872">
    <property type="term" value="F:metal ion binding"/>
    <property type="evidence" value="ECO:0007669"/>
    <property type="project" value="UniProtKB-KW"/>
</dbReference>
<evidence type="ECO:0000256" key="8">
    <source>
        <dbReference type="ARBA" id="ARBA00022723"/>
    </source>
</evidence>
<feature type="binding site" evidence="15">
    <location>
        <position position="103"/>
    </location>
    <ligand>
        <name>Fe(3+)</name>
        <dbReference type="ChEBI" id="CHEBI:29034"/>
        <label>1</label>
    </ligand>
</feature>
<comment type="subunit">
    <text evidence="3 13">Monomer.</text>
</comment>
<dbReference type="Gene3D" id="3.40.190.10">
    <property type="entry name" value="Periplasmic binding protein-like II"/>
    <property type="match status" value="4"/>
</dbReference>
<feature type="binding site" evidence="14">
    <location>
        <position position="134"/>
    </location>
    <ligand>
        <name>hydrogencarbonate</name>
        <dbReference type="ChEBI" id="CHEBI:17544"/>
        <label>1</label>
    </ligand>
</feature>
<dbReference type="GO" id="GO:0019731">
    <property type="term" value="P:antibacterial humoral response"/>
    <property type="evidence" value="ECO:0007669"/>
    <property type="project" value="TreeGrafter"/>
</dbReference>
<feature type="disulfide bond" evidence="16">
    <location>
        <begin position="352"/>
        <end position="369"/>
    </location>
</feature>
<feature type="disulfide bond" evidence="16">
    <location>
        <begin position="403"/>
        <end position="681"/>
    </location>
</feature>
<dbReference type="PROSITE" id="PS51408">
    <property type="entry name" value="TRANSFERRIN_LIKE_4"/>
    <property type="match status" value="2"/>
</dbReference>
<dbReference type="PROSITE" id="PS00206">
    <property type="entry name" value="TRANSFERRIN_LIKE_2"/>
    <property type="match status" value="2"/>
</dbReference>
<comment type="caution">
    <text evidence="19">The sequence shown here is derived from an EMBL/GenBank/DDBJ whole genome shotgun (WGS) entry which is preliminary data.</text>
</comment>
<name>A0AAN8AM28_ELEMC</name>
<feature type="disulfide bond" evidence="16">
    <location>
        <begin position="37"/>
        <end position="49"/>
    </location>
</feature>
<dbReference type="SUPFAM" id="SSF53850">
    <property type="entry name" value="Periplasmic binding protein-like II"/>
    <property type="match status" value="2"/>
</dbReference>
<feature type="binding site" evidence="14">
    <location>
        <position position="453"/>
    </location>
    <ligand>
        <name>hydrogencarbonate</name>
        <dbReference type="ChEBI" id="CHEBI:17544"/>
        <label>1</label>
    </ligand>
</feature>
<keyword evidence="12 16" id="KW-1015">Disulfide bond</keyword>
<evidence type="ECO:0000256" key="16">
    <source>
        <dbReference type="PIRSR" id="PIRSR002549-4"/>
    </source>
</evidence>
<feature type="disulfide bond" evidence="16">
    <location>
        <begin position="569"/>
        <end position="583"/>
    </location>
</feature>
<feature type="binding site" evidence="15">
    <location>
        <position position="200"/>
    </location>
    <ligand>
        <name>Fe(3+)</name>
        <dbReference type="ChEBI" id="CHEBI:29034"/>
        <label>1</label>
    </ligand>
</feature>
<keyword evidence="7 13" id="KW-0964">Secreted</keyword>
<feature type="binding site" evidence="15">
    <location>
        <position position="256"/>
    </location>
    <ligand>
        <name>Fe(3+)</name>
        <dbReference type="ChEBI" id="CHEBI:29034"/>
        <label>1</label>
    </ligand>
</feature>
<dbReference type="InterPro" id="IPR018195">
    <property type="entry name" value="Transferrin_Fe_BS"/>
</dbReference>
<feature type="binding site" evidence="14">
    <location>
        <position position="459"/>
    </location>
    <ligand>
        <name>hydrogencarbonate</name>
        <dbReference type="ChEBI" id="CHEBI:17544"/>
        <label>1</label>
    </ligand>
</feature>